<dbReference type="STRING" id="1325335.GCA_001418025_02116"/>
<reference evidence="2" key="1">
    <citation type="submission" date="2015-08" db="EMBL/GenBank/DDBJ databases">
        <authorList>
            <person name="Varghese N."/>
        </authorList>
    </citation>
    <scope>NUCLEOTIDE SEQUENCE [LARGE SCALE GENOMIC DNA]</scope>
    <source>
        <strain evidence="2">DSM 27374</strain>
    </source>
</reference>
<dbReference type="Pfam" id="PF02810">
    <property type="entry name" value="SEC-C"/>
    <property type="match status" value="1"/>
</dbReference>
<dbReference type="Gene3D" id="3.10.450.50">
    <property type="match status" value="1"/>
</dbReference>
<accession>A0A0K6GQI6</accession>
<sequence length="369" mass="43373">MSKVARNALCPCGSGKKYKQCCGNNVVSIHELVDQDVVQHMHDFIRYAAFEHESFLYRTVQEHMIVEQTDDDEISVFRFFISMWVMFFKKDTNGMTIFDYYLRTIRKQAVRPTVYSIIQSWRQAFPTFVCIDELRDSYVVVTDLLTGETKHMKLLDMPDEFDLEEGQALAGIFVPHGQYIACFGTFFPLPVVLTHPLYVYIQDVWKACDEQYEQWIEAYPETFQKSLRLTMFDVESLSPTQEQVFTLFEQNFPQKDLSILDTARLIWVEYCRLNNPTIRKPEVYAAALHYIMADAILHEWIPQKQLAEQYGISVSALSKRIDVFYDIFEDIAGRIDEQLSELFDDWDDDDDWDDTDTIFEVCEDCDEEE</sequence>
<protein>
    <submittedName>
        <fullName evidence="1">Uncharacterized conserved protein YecA, UPF0149 family, contains C-terminal Zn-binding SEC-C motif</fullName>
    </submittedName>
</protein>
<gene>
    <name evidence="1" type="ORF">Ga0061060_11524</name>
</gene>
<dbReference type="AlphaFoldDB" id="A0A0K6GQI6"/>
<organism evidence="1 2">
    <name type="scientific">Anoxybacillus suryakundensis</name>
    <dbReference type="NCBI Taxonomy" id="1325335"/>
    <lineage>
        <taxon>Bacteria</taxon>
        <taxon>Bacillati</taxon>
        <taxon>Bacillota</taxon>
        <taxon>Bacilli</taxon>
        <taxon>Bacillales</taxon>
        <taxon>Anoxybacillaceae</taxon>
        <taxon>Anoxybacillus</taxon>
    </lineage>
</organism>
<dbReference type="SUPFAM" id="SSF103642">
    <property type="entry name" value="Sec-C motif"/>
    <property type="match status" value="1"/>
</dbReference>
<proteinExistence type="predicted"/>
<name>A0A0K6GQI6_9BACL</name>
<dbReference type="EMBL" id="CYGZ01000015">
    <property type="protein sequence ID" value="CUA80803.1"/>
    <property type="molecule type" value="Genomic_DNA"/>
</dbReference>
<evidence type="ECO:0000313" key="2">
    <source>
        <dbReference type="Proteomes" id="UP000182738"/>
    </source>
</evidence>
<keyword evidence="2" id="KW-1185">Reference proteome</keyword>
<dbReference type="RefSeq" id="WP_055441704.1">
    <property type="nucleotide sequence ID" value="NZ_BAABDZ010000024.1"/>
</dbReference>
<evidence type="ECO:0000313" key="1">
    <source>
        <dbReference type="EMBL" id="CUA80803.1"/>
    </source>
</evidence>
<dbReference type="InterPro" id="IPR004027">
    <property type="entry name" value="SEC_C_motif"/>
</dbReference>
<dbReference type="Proteomes" id="UP000182738">
    <property type="component" value="Unassembled WGS sequence"/>
</dbReference>